<protein>
    <recommendedName>
        <fullName evidence="5">GTPase HflX</fullName>
    </recommendedName>
    <alternativeName>
        <fullName evidence="5">GTP-binding protein HflX</fullName>
    </alternativeName>
</protein>
<keyword evidence="3" id="KW-0460">Magnesium</keyword>
<organism evidence="8 9">
    <name type="scientific">Cohnella suwonensis</name>
    <dbReference type="NCBI Taxonomy" id="696072"/>
    <lineage>
        <taxon>Bacteria</taxon>
        <taxon>Bacillati</taxon>
        <taxon>Bacillota</taxon>
        <taxon>Bacilli</taxon>
        <taxon>Bacillales</taxon>
        <taxon>Paenibacillaceae</taxon>
        <taxon>Cohnella</taxon>
    </lineage>
</organism>
<feature type="domain" description="Hflx-type G" evidence="7">
    <location>
        <begin position="198"/>
        <end position="366"/>
    </location>
</feature>
<dbReference type="PRINTS" id="PR00326">
    <property type="entry name" value="GTP1OBG"/>
</dbReference>
<dbReference type="EMBL" id="JBHSMH010000023">
    <property type="protein sequence ID" value="MFC5469035.1"/>
    <property type="molecule type" value="Genomic_DNA"/>
</dbReference>
<dbReference type="Pfam" id="PF01926">
    <property type="entry name" value="MMR_HSR1"/>
    <property type="match status" value="1"/>
</dbReference>
<dbReference type="CDD" id="cd01878">
    <property type="entry name" value="HflX"/>
    <property type="match status" value="1"/>
</dbReference>
<evidence type="ECO:0000256" key="6">
    <source>
        <dbReference type="SAM" id="Coils"/>
    </source>
</evidence>
<feature type="coiled-coil region" evidence="6">
    <location>
        <begin position="157"/>
        <end position="191"/>
    </location>
</feature>
<comment type="similarity">
    <text evidence="5">Belongs to the TRAFAC class OBG-HflX-like GTPase superfamily. HflX GTPase family.</text>
</comment>
<dbReference type="Gene3D" id="3.40.50.11060">
    <property type="entry name" value="GTPase HflX, N-terminal domain"/>
    <property type="match status" value="1"/>
</dbReference>
<dbReference type="InterPro" id="IPR027417">
    <property type="entry name" value="P-loop_NTPase"/>
</dbReference>
<evidence type="ECO:0000259" key="7">
    <source>
        <dbReference type="PROSITE" id="PS51705"/>
    </source>
</evidence>
<keyword evidence="9" id="KW-1185">Reference proteome</keyword>
<keyword evidence="1" id="KW-0479">Metal-binding</keyword>
<dbReference type="NCBIfam" id="TIGR03156">
    <property type="entry name" value="GTP_HflX"/>
    <property type="match status" value="1"/>
</dbReference>
<gene>
    <name evidence="5 8" type="primary">hflX</name>
    <name evidence="8" type="ORF">ACFPPD_09895</name>
</gene>
<evidence type="ECO:0000256" key="3">
    <source>
        <dbReference type="ARBA" id="ARBA00022842"/>
    </source>
</evidence>
<keyword evidence="6" id="KW-0175">Coiled coil</keyword>
<evidence type="ECO:0000256" key="5">
    <source>
        <dbReference type="HAMAP-Rule" id="MF_00900"/>
    </source>
</evidence>
<dbReference type="InterPro" id="IPR025121">
    <property type="entry name" value="GTPase_HflX_N"/>
</dbReference>
<dbReference type="Proteomes" id="UP001596105">
    <property type="component" value="Unassembled WGS sequence"/>
</dbReference>
<keyword evidence="5" id="KW-0963">Cytoplasm</keyword>
<keyword evidence="4 5" id="KW-0342">GTP-binding</keyword>
<comment type="subunit">
    <text evidence="5">Monomer. Associates with the 50S ribosomal subunit.</text>
</comment>
<dbReference type="Gene3D" id="3.40.50.300">
    <property type="entry name" value="P-loop containing nucleotide triphosphate hydrolases"/>
    <property type="match status" value="1"/>
</dbReference>
<dbReference type="InterPro" id="IPR042108">
    <property type="entry name" value="GTPase_HflX_N_sf"/>
</dbReference>
<dbReference type="PIRSF" id="PIRSF006809">
    <property type="entry name" value="GTP-binding_hflX_prd"/>
    <property type="match status" value="1"/>
</dbReference>
<dbReference type="PROSITE" id="PS51705">
    <property type="entry name" value="G_HFLX"/>
    <property type="match status" value="1"/>
</dbReference>
<dbReference type="HAMAP" id="MF_00900">
    <property type="entry name" value="GTPase_HflX"/>
    <property type="match status" value="1"/>
</dbReference>
<dbReference type="InterPro" id="IPR032305">
    <property type="entry name" value="GTP-bd_M"/>
</dbReference>
<comment type="function">
    <text evidence="5">GTPase that associates with the 50S ribosomal subunit and may have a role during protein synthesis or ribosome biogenesis.</text>
</comment>
<dbReference type="Gene3D" id="6.10.250.2860">
    <property type="match status" value="1"/>
</dbReference>
<dbReference type="PANTHER" id="PTHR10229:SF4">
    <property type="entry name" value="GTPASE HFLX"/>
    <property type="match status" value="1"/>
</dbReference>
<comment type="caution">
    <text evidence="8">The sequence shown here is derived from an EMBL/GenBank/DDBJ whole genome shotgun (WGS) entry which is preliminary data.</text>
</comment>
<dbReference type="Pfam" id="PF13167">
    <property type="entry name" value="GTP-bdg_N"/>
    <property type="match status" value="1"/>
</dbReference>
<dbReference type="RefSeq" id="WP_209749130.1">
    <property type="nucleotide sequence ID" value="NZ_JBHSMH010000023.1"/>
</dbReference>
<reference evidence="9" key="1">
    <citation type="journal article" date="2019" name="Int. J. Syst. Evol. Microbiol.">
        <title>The Global Catalogue of Microorganisms (GCM) 10K type strain sequencing project: providing services to taxonomists for standard genome sequencing and annotation.</title>
        <authorList>
            <consortium name="The Broad Institute Genomics Platform"/>
            <consortium name="The Broad Institute Genome Sequencing Center for Infectious Disease"/>
            <person name="Wu L."/>
            <person name="Ma J."/>
        </authorList>
    </citation>
    <scope>NUCLEOTIDE SEQUENCE [LARGE SCALE GENOMIC DNA]</scope>
    <source>
        <strain evidence="9">CCUG 57113</strain>
    </source>
</reference>
<dbReference type="SUPFAM" id="SSF52540">
    <property type="entry name" value="P-loop containing nucleoside triphosphate hydrolases"/>
    <property type="match status" value="1"/>
</dbReference>
<dbReference type="InterPro" id="IPR030394">
    <property type="entry name" value="G_HFLX_dom"/>
</dbReference>
<dbReference type="PANTHER" id="PTHR10229">
    <property type="entry name" value="GTP-BINDING PROTEIN HFLX"/>
    <property type="match status" value="1"/>
</dbReference>
<evidence type="ECO:0000256" key="4">
    <source>
        <dbReference type="ARBA" id="ARBA00023134"/>
    </source>
</evidence>
<name>A0ABW0LT03_9BACL</name>
<evidence type="ECO:0000313" key="8">
    <source>
        <dbReference type="EMBL" id="MFC5469035.1"/>
    </source>
</evidence>
<accession>A0ABW0LT03</accession>
<dbReference type="InterPro" id="IPR016496">
    <property type="entry name" value="GTPase_HflX"/>
</dbReference>
<dbReference type="Pfam" id="PF16360">
    <property type="entry name" value="GTP-bdg_M"/>
    <property type="match status" value="1"/>
</dbReference>
<evidence type="ECO:0000256" key="2">
    <source>
        <dbReference type="ARBA" id="ARBA00022741"/>
    </source>
</evidence>
<sequence>MEQPNNKAVIVGVNLNDRPDFAYSMEELGNLAEACDIEVVGQLTQNASKINGSHYLGTGKIDELSALAEQVDASTVIFNDELSPSQIRNLESSLQKRVIDRTILILDIFAERARTREAQLQVEVAKLQYMLPRLVGLRESLGRQGGGSGLKNKGAGETKLELDRRRIEERITALQTELEKLVAQRQVQRKQRRKTGVPVVCLVGYTNAGKSSVMNAVLNRYMPDTSKQVLAKDMLFATLETSVRGIELPDNKSFLLTDTVGFVSQLPHYLVKAFRSTLEEVAEADLLVQVVDYANPEFERHIEVTNSTLKEIGADGVPMIYAFNKSDLTDKPYPRVDDDKVYLSVKAEIGLEELVGLVKERVFQDYVQCEVVIPFTEGRLVSYFNVNANVRATEYEENGTRLTMECKQADYEKYKHLFVEPAATEALPELELEV</sequence>
<comment type="subcellular location">
    <subcellularLocation>
        <location evidence="5">Cytoplasm</location>
    </subcellularLocation>
    <text evidence="5">May associate with membranes.</text>
</comment>
<proteinExistence type="inferred from homology"/>
<evidence type="ECO:0000313" key="9">
    <source>
        <dbReference type="Proteomes" id="UP001596105"/>
    </source>
</evidence>
<keyword evidence="2 5" id="KW-0547">Nucleotide-binding</keyword>
<evidence type="ECO:0000256" key="1">
    <source>
        <dbReference type="ARBA" id="ARBA00022723"/>
    </source>
</evidence>
<dbReference type="InterPro" id="IPR006073">
    <property type="entry name" value="GTP-bd"/>
</dbReference>